<protein>
    <recommendedName>
        <fullName evidence="2">VWFA domain-containing protein</fullName>
    </recommendedName>
</protein>
<reference evidence="3" key="1">
    <citation type="submission" date="2021-01" db="EMBL/GenBank/DDBJ databases">
        <authorList>
            <person name="Corre E."/>
            <person name="Pelletier E."/>
            <person name="Niang G."/>
            <person name="Scheremetjew M."/>
            <person name="Finn R."/>
            <person name="Kale V."/>
            <person name="Holt S."/>
            <person name="Cochrane G."/>
            <person name="Meng A."/>
            <person name="Brown T."/>
            <person name="Cohen L."/>
        </authorList>
    </citation>
    <scope>NUCLEOTIDE SEQUENCE</scope>
    <source>
        <strain evidence="3">CCMP1756</strain>
    </source>
</reference>
<reference evidence="4" key="2">
    <citation type="submission" date="2021-11" db="EMBL/GenBank/DDBJ databases">
        <authorList>
            <consortium name="Genoscope - CEA"/>
            <person name="William W."/>
        </authorList>
    </citation>
    <scope>NUCLEOTIDE SEQUENCE</scope>
</reference>
<feature type="compositionally biased region" description="Low complexity" evidence="1">
    <location>
        <begin position="490"/>
        <end position="501"/>
    </location>
</feature>
<dbReference type="EMBL" id="CAKKNE010000001">
    <property type="protein sequence ID" value="CAH0366907.1"/>
    <property type="molecule type" value="Genomic_DNA"/>
</dbReference>
<feature type="region of interest" description="Disordered" evidence="1">
    <location>
        <begin position="1"/>
        <end position="27"/>
    </location>
</feature>
<dbReference type="OrthoDB" id="299997at2759"/>
<keyword evidence="5" id="KW-1185">Reference proteome</keyword>
<dbReference type="Pfam" id="PF14624">
    <property type="entry name" value="Vwaint"/>
    <property type="match status" value="1"/>
</dbReference>
<dbReference type="SMART" id="SM00327">
    <property type="entry name" value="VWA"/>
    <property type="match status" value="1"/>
</dbReference>
<dbReference type="EMBL" id="HBIW01017524">
    <property type="protein sequence ID" value="CAE0699672.1"/>
    <property type="molecule type" value="Transcribed_RNA"/>
</dbReference>
<dbReference type="InterPro" id="IPR036465">
    <property type="entry name" value="vWFA_dom_sf"/>
</dbReference>
<evidence type="ECO:0000313" key="3">
    <source>
        <dbReference type="EMBL" id="CAE0699672.1"/>
    </source>
</evidence>
<evidence type="ECO:0000313" key="5">
    <source>
        <dbReference type="Proteomes" id="UP000789595"/>
    </source>
</evidence>
<feature type="domain" description="VWFA" evidence="2">
    <location>
        <begin position="70"/>
        <end position="245"/>
    </location>
</feature>
<evidence type="ECO:0000313" key="4">
    <source>
        <dbReference type="EMBL" id="CAH0366907.1"/>
    </source>
</evidence>
<proteinExistence type="predicted"/>
<dbReference type="PROSITE" id="PS50234">
    <property type="entry name" value="VWFA"/>
    <property type="match status" value="1"/>
</dbReference>
<feature type="region of interest" description="Disordered" evidence="1">
    <location>
        <begin position="445"/>
        <end position="533"/>
    </location>
</feature>
<name>A0A7S4EA72_9STRA</name>
<dbReference type="Pfam" id="PF00092">
    <property type="entry name" value="VWA"/>
    <property type="match status" value="1"/>
</dbReference>
<evidence type="ECO:0000259" key="2">
    <source>
        <dbReference type="PROSITE" id="PS50234"/>
    </source>
</evidence>
<dbReference type="InterPro" id="IPR051266">
    <property type="entry name" value="CLCR"/>
</dbReference>
<dbReference type="PANTHER" id="PTHR10579:SF43">
    <property type="entry name" value="ZINC FINGER (C3HC4-TYPE RING FINGER) FAMILY PROTEIN"/>
    <property type="match status" value="1"/>
</dbReference>
<dbReference type="AlphaFoldDB" id="A0A7S4EA72"/>
<organism evidence="3">
    <name type="scientific">Pelagomonas calceolata</name>
    <dbReference type="NCBI Taxonomy" id="35677"/>
    <lineage>
        <taxon>Eukaryota</taxon>
        <taxon>Sar</taxon>
        <taxon>Stramenopiles</taxon>
        <taxon>Ochrophyta</taxon>
        <taxon>Pelagophyceae</taxon>
        <taxon>Pelagomonadales</taxon>
        <taxon>Pelagomonadaceae</taxon>
        <taxon>Pelagomonas</taxon>
    </lineage>
</organism>
<dbReference type="PANTHER" id="PTHR10579">
    <property type="entry name" value="CALCIUM-ACTIVATED CHLORIDE CHANNEL REGULATOR"/>
    <property type="match status" value="1"/>
</dbReference>
<dbReference type="InterPro" id="IPR002035">
    <property type="entry name" value="VWF_A"/>
</dbReference>
<dbReference type="InterPro" id="IPR032838">
    <property type="entry name" value="Vwaint_dom"/>
</dbReference>
<gene>
    <name evidence="3" type="ORF">PCAL00307_LOCUS15108</name>
    <name evidence="4" type="ORF">PECAL_1P34210</name>
</gene>
<dbReference type="Proteomes" id="UP000789595">
    <property type="component" value="Unassembled WGS sequence"/>
</dbReference>
<accession>A0A7S4EA72</accession>
<dbReference type="Gene3D" id="3.40.50.410">
    <property type="entry name" value="von Willebrand factor, type A domain"/>
    <property type="match status" value="1"/>
</dbReference>
<sequence>MDDRTPRPYASSDEDFEMVPDANGTSNTKDTLTLTAAAELSHVAPACARATMACNITAAASEGKRRPDVDVVVVMDRSGSMEAERKLELCKETTELLIEQLRPSDRFGLVSFDHRVKTNTALVSASSDVARAVKSLRPGGTTNLSGGLFAGLGLLSAAPAAERIRAVLLLTDGLANAGITEEQPLIAATKSLLDGTSTGLYTFGYGSDHNASLLQSIAGAAGDGKGSYYFIETAEKVVGAFADCLGGLLSVAAQNVVVEVKASAGRIARVRREGATRVDDRTWTVPLGDVFEEEQRDVLVEVELLGSASVEVSFALRYVDAANGRVSHATATASVAVDAAKAQTAVPDNHVTEQRARLDTADALLSARECADRRDIAGARRVLESQKAKIAALKVAAVTGSLVERLAHDLAVVLEGLANEDAYRARGRQWMTSKMMGHQMQRCMEDSDSDEEETMPRLMGSVGRARNVYRNTSKKSSKAAMMRGMSARRPSAPQPTSATPTSFPPPAPAPRQGLFSSLFRKSQAPLEDQDLEE</sequence>
<evidence type="ECO:0000256" key="1">
    <source>
        <dbReference type="SAM" id="MobiDB-lite"/>
    </source>
</evidence>
<dbReference type="SUPFAM" id="SSF53300">
    <property type="entry name" value="vWA-like"/>
    <property type="match status" value="1"/>
</dbReference>